<dbReference type="SMART" id="SM00345">
    <property type="entry name" value="HTH_GNTR"/>
    <property type="match status" value="1"/>
</dbReference>
<keyword evidence="7" id="KW-1185">Reference proteome</keyword>
<dbReference type="SUPFAM" id="SSF46785">
    <property type="entry name" value="Winged helix' DNA-binding domain"/>
    <property type="match status" value="1"/>
</dbReference>
<geneLocation type="plasmid" evidence="6">
    <name>unnamed1</name>
</geneLocation>
<dbReference type="Gene3D" id="1.20.120.530">
    <property type="entry name" value="GntR ligand-binding domain-like"/>
    <property type="match status" value="1"/>
</dbReference>
<dbReference type="Gene3D" id="1.10.10.10">
    <property type="entry name" value="Winged helix-like DNA-binding domain superfamily/Winged helix DNA-binding domain"/>
    <property type="match status" value="1"/>
</dbReference>
<sequence>MNLSVFAKIQKSPTLAHELTEQLRQSIKIGEFKCGDKLPAIQEIEKQTGVSRTVVREAVAQLHAEGLVTSKQGRGIFVIENNTAAKLEIGQFEFFNKSNVISILELRKTVEIESCALAAIHHSAAQLNNIKEALKRLEDKLATQGNTTYEDINLHNAIAAATGNQFIQRFVEFAGTCHLNAEKALFNHNDDTPLENTLIKMINQEHRQIVNAIQKQDPDLAKESMRQHLENSINRL</sequence>
<dbReference type="CDD" id="cd07377">
    <property type="entry name" value="WHTH_GntR"/>
    <property type="match status" value="1"/>
</dbReference>
<dbReference type="Proteomes" id="UP000244441">
    <property type="component" value="Plasmid unnamed1"/>
</dbReference>
<evidence type="ECO:0000256" key="3">
    <source>
        <dbReference type="ARBA" id="ARBA00023163"/>
    </source>
</evidence>
<dbReference type="InterPro" id="IPR000524">
    <property type="entry name" value="Tscrpt_reg_HTH_GntR"/>
</dbReference>
<dbReference type="OrthoDB" id="1040417at2"/>
<dbReference type="KEGG" id="cate:C2869_21965"/>
<dbReference type="InterPro" id="IPR011711">
    <property type="entry name" value="GntR_C"/>
</dbReference>
<keyword evidence="1" id="KW-0805">Transcription regulation</keyword>
<dbReference type="PROSITE" id="PS50949">
    <property type="entry name" value="HTH_GNTR"/>
    <property type="match status" value="1"/>
</dbReference>
<dbReference type="PANTHER" id="PTHR43537:SF5">
    <property type="entry name" value="UXU OPERON TRANSCRIPTIONAL REGULATOR"/>
    <property type="match status" value="1"/>
</dbReference>
<organism evidence="6 7">
    <name type="scientific">Saccharobesus litoralis</name>
    <dbReference type="NCBI Taxonomy" id="2172099"/>
    <lineage>
        <taxon>Bacteria</taxon>
        <taxon>Pseudomonadati</taxon>
        <taxon>Pseudomonadota</taxon>
        <taxon>Gammaproteobacteria</taxon>
        <taxon>Alteromonadales</taxon>
        <taxon>Alteromonadaceae</taxon>
        <taxon>Saccharobesus</taxon>
    </lineage>
</organism>
<dbReference type="GO" id="GO:0003700">
    <property type="term" value="F:DNA-binding transcription factor activity"/>
    <property type="evidence" value="ECO:0007669"/>
    <property type="project" value="InterPro"/>
</dbReference>
<evidence type="ECO:0000256" key="1">
    <source>
        <dbReference type="ARBA" id="ARBA00023015"/>
    </source>
</evidence>
<evidence type="ECO:0000313" key="6">
    <source>
        <dbReference type="EMBL" id="AWB69171.1"/>
    </source>
</evidence>
<proteinExistence type="predicted"/>
<evidence type="ECO:0000313" key="7">
    <source>
        <dbReference type="Proteomes" id="UP000244441"/>
    </source>
</evidence>
<name>A0A2S0VY84_9ALTE</name>
<keyword evidence="2" id="KW-0238">DNA-binding</keyword>
<evidence type="ECO:0000256" key="4">
    <source>
        <dbReference type="SAM" id="Coils"/>
    </source>
</evidence>
<dbReference type="SUPFAM" id="SSF48008">
    <property type="entry name" value="GntR ligand-binding domain-like"/>
    <property type="match status" value="1"/>
</dbReference>
<dbReference type="InterPro" id="IPR036390">
    <property type="entry name" value="WH_DNA-bd_sf"/>
</dbReference>
<accession>A0A2S0VY84</accession>
<dbReference type="InterPro" id="IPR036388">
    <property type="entry name" value="WH-like_DNA-bd_sf"/>
</dbReference>
<dbReference type="Pfam" id="PF00392">
    <property type="entry name" value="GntR"/>
    <property type="match status" value="1"/>
</dbReference>
<dbReference type="Pfam" id="PF07729">
    <property type="entry name" value="FCD"/>
    <property type="match status" value="1"/>
</dbReference>
<dbReference type="PANTHER" id="PTHR43537">
    <property type="entry name" value="TRANSCRIPTIONAL REGULATOR, GNTR FAMILY"/>
    <property type="match status" value="1"/>
</dbReference>
<feature type="domain" description="HTH gntR-type" evidence="5">
    <location>
        <begin position="13"/>
        <end position="81"/>
    </location>
</feature>
<dbReference type="AlphaFoldDB" id="A0A2S0VY84"/>
<keyword evidence="6" id="KW-0614">Plasmid</keyword>
<protein>
    <submittedName>
        <fullName evidence="6">FadR family transcriptional regulator</fullName>
    </submittedName>
</protein>
<dbReference type="InterPro" id="IPR008920">
    <property type="entry name" value="TF_FadR/GntR_C"/>
</dbReference>
<dbReference type="PRINTS" id="PR00035">
    <property type="entry name" value="HTHGNTR"/>
</dbReference>
<evidence type="ECO:0000259" key="5">
    <source>
        <dbReference type="PROSITE" id="PS50949"/>
    </source>
</evidence>
<dbReference type="EMBL" id="CP026605">
    <property type="protein sequence ID" value="AWB69171.1"/>
    <property type="molecule type" value="Genomic_DNA"/>
</dbReference>
<dbReference type="SMART" id="SM00895">
    <property type="entry name" value="FCD"/>
    <property type="match status" value="1"/>
</dbReference>
<keyword evidence="4" id="KW-0175">Coiled coil</keyword>
<dbReference type="GO" id="GO:0003677">
    <property type="term" value="F:DNA binding"/>
    <property type="evidence" value="ECO:0007669"/>
    <property type="project" value="UniProtKB-KW"/>
</dbReference>
<reference evidence="6 7" key="1">
    <citation type="submission" date="2018-01" db="EMBL/GenBank/DDBJ databases">
        <title>Genome sequence of a Cantenovulum-like bacteria.</title>
        <authorList>
            <person name="Tan W.R."/>
            <person name="Lau N.-S."/>
            <person name="Go F."/>
            <person name="Amirul A.-A.A."/>
        </authorList>
    </citation>
    <scope>NUCLEOTIDE SEQUENCE [LARGE SCALE GENOMIC DNA]</scope>
    <source>
        <strain evidence="6 7">CCB-QB4</strain>
        <plasmid evidence="7">Plasmid unnamed1</plasmid>
    </source>
</reference>
<gene>
    <name evidence="6" type="ORF">C2869_21965</name>
</gene>
<evidence type="ECO:0000256" key="2">
    <source>
        <dbReference type="ARBA" id="ARBA00023125"/>
    </source>
</evidence>
<dbReference type="RefSeq" id="WP_108605208.1">
    <property type="nucleotide sequence ID" value="NZ_CP026605.1"/>
</dbReference>
<feature type="coiled-coil region" evidence="4">
    <location>
        <begin position="120"/>
        <end position="147"/>
    </location>
</feature>
<keyword evidence="3" id="KW-0804">Transcription</keyword>